<accession>A0ABR3T1W5</accession>
<dbReference type="EMBL" id="JAKEKT020000153">
    <property type="protein sequence ID" value="KAL1633538.1"/>
    <property type="molecule type" value="Genomic_DNA"/>
</dbReference>
<proteinExistence type="predicted"/>
<evidence type="ECO:0000313" key="1">
    <source>
        <dbReference type="EMBL" id="KAL1633538.1"/>
    </source>
</evidence>
<dbReference type="Proteomes" id="UP001521184">
    <property type="component" value="Unassembled WGS sequence"/>
</dbReference>
<reference evidence="1 2" key="1">
    <citation type="journal article" date="2023" name="Plant Dis.">
        <title>First Report of Diplodia intermedia Causing Canker and Dieback Diseases on Apple Trees in Canada.</title>
        <authorList>
            <person name="Ellouze W."/>
            <person name="Ilyukhin E."/>
            <person name="Sulman M."/>
            <person name="Ali S."/>
        </authorList>
    </citation>
    <scope>NUCLEOTIDE SEQUENCE [LARGE SCALE GENOMIC DNA]</scope>
    <source>
        <strain evidence="1 2">M45-28</strain>
    </source>
</reference>
<keyword evidence="2" id="KW-1185">Reference proteome</keyword>
<sequence>MMTQRQVLLCPAPAPWLPLGRTSDGTGYRLLPKAYGLLPHDQLFNKESTPYKLLPPCFLGVNLTVQPREPSRPANRREANLSEASTRTAESAGFEFQQLGVLQYYVGDLPDTMKEAAEGGWEPTGYYVVARIAPSGCIDGLYVLFDMFPVEDEYTGIRSQITGDTWGYMEPSDEQFTCARIGNRLGEMHFGKELLWTERVRHPVELVRVVRKGDGLLKRVTDEVAH</sequence>
<organism evidence="1 2">
    <name type="scientific">Diplodia intermedia</name>
    <dbReference type="NCBI Taxonomy" id="856260"/>
    <lineage>
        <taxon>Eukaryota</taxon>
        <taxon>Fungi</taxon>
        <taxon>Dikarya</taxon>
        <taxon>Ascomycota</taxon>
        <taxon>Pezizomycotina</taxon>
        <taxon>Dothideomycetes</taxon>
        <taxon>Dothideomycetes incertae sedis</taxon>
        <taxon>Botryosphaeriales</taxon>
        <taxon>Botryosphaeriaceae</taxon>
        <taxon>Diplodia</taxon>
    </lineage>
</organism>
<comment type="caution">
    <text evidence="1">The sequence shown here is derived from an EMBL/GenBank/DDBJ whole genome shotgun (WGS) entry which is preliminary data.</text>
</comment>
<gene>
    <name evidence="1" type="ORF">SLS58_011053</name>
</gene>
<evidence type="ECO:0000313" key="2">
    <source>
        <dbReference type="Proteomes" id="UP001521184"/>
    </source>
</evidence>
<name>A0ABR3T1W5_9PEZI</name>
<protein>
    <submittedName>
        <fullName evidence="1">Uncharacterized protein</fullName>
    </submittedName>
</protein>